<feature type="region of interest" description="Disordered" evidence="1">
    <location>
        <begin position="27"/>
        <end position="57"/>
    </location>
</feature>
<sequence length="84" mass="9108">MSRRLVGVVGGGYAGLTAARRLLDRGRDRAARARRRTAAHRATGRPGAHRGDPPDRGLDVVTVDIEEFEKLEGCVTCLSVRVRA</sequence>
<organism evidence="2 3">
    <name type="scientific">Nocardioides panacisoli</name>
    <dbReference type="NCBI Taxonomy" id="627624"/>
    <lineage>
        <taxon>Bacteria</taxon>
        <taxon>Bacillati</taxon>
        <taxon>Actinomycetota</taxon>
        <taxon>Actinomycetes</taxon>
        <taxon>Propionibacteriales</taxon>
        <taxon>Nocardioidaceae</taxon>
        <taxon>Nocardioides</taxon>
    </lineage>
</organism>
<feature type="compositionally biased region" description="Basic residues" evidence="1">
    <location>
        <begin position="32"/>
        <end position="43"/>
    </location>
</feature>
<dbReference type="InterPro" id="IPR036188">
    <property type="entry name" value="FAD/NAD-bd_sf"/>
</dbReference>
<gene>
    <name evidence="2" type="ORF">GCM10022242_41070</name>
</gene>
<evidence type="ECO:0000313" key="2">
    <source>
        <dbReference type="EMBL" id="GAA3836008.1"/>
    </source>
</evidence>
<dbReference type="EMBL" id="BAABAH010000023">
    <property type="protein sequence ID" value="GAA3836008.1"/>
    <property type="molecule type" value="Genomic_DNA"/>
</dbReference>
<protein>
    <submittedName>
        <fullName evidence="2">Uncharacterized protein</fullName>
    </submittedName>
</protein>
<evidence type="ECO:0000256" key="1">
    <source>
        <dbReference type="SAM" id="MobiDB-lite"/>
    </source>
</evidence>
<reference evidence="3" key="1">
    <citation type="journal article" date="2019" name="Int. J. Syst. Evol. Microbiol.">
        <title>The Global Catalogue of Microorganisms (GCM) 10K type strain sequencing project: providing services to taxonomists for standard genome sequencing and annotation.</title>
        <authorList>
            <consortium name="The Broad Institute Genomics Platform"/>
            <consortium name="The Broad Institute Genome Sequencing Center for Infectious Disease"/>
            <person name="Wu L."/>
            <person name="Ma J."/>
        </authorList>
    </citation>
    <scope>NUCLEOTIDE SEQUENCE [LARGE SCALE GENOMIC DNA]</scope>
    <source>
        <strain evidence="3">JCM 16953</strain>
    </source>
</reference>
<dbReference type="SUPFAM" id="SSF51905">
    <property type="entry name" value="FAD/NAD(P)-binding domain"/>
    <property type="match status" value="1"/>
</dbReference>
<keyword evidence="3" id="KW-1185">Reference proteome</keyword>
<evidence type="ECO:0000313" key="3">
    <source>
        <dbReference type="Proteomes" id="UP001501821"/>
    </source>
</evidence>
<dbReference type="RefSeq" id="WP_344778966.1">
    <property type="nucleotide sequence ID" value="NZ_BAABAH010000023.1"/>
</dbReference>
<comment type="caution">
    <text evidence="2">The sequence shown here is derived from an EMBL/GenBank/DDBJ whole genome shotgun (WGS) entry which is preliminary data.</text>
</comment>
<proteinExistence type="predicted"/>
<name>A0ABP7J6V5_9ACTN</name>
<accession>A0ABP7J6V5</accession>
<dbReference type="Proteomes" id="UP001501821">
    <property type="component" value="Unassembled WGS sequence"/>
</dbReference>